<protein>
    <submittedName>
        <fullName evidence="1">Uncharacterized protein</fullName>
    </submittedName>
</protein>
<dbReference type="OrthoDB" id="7193356at2"/>
<name>D2QY00_PIRSD</name>
<dbReference type="STRING" id="530564.Psta_3413"/>
<sequence length="187" mass="21071">MSDFRAAQITIGGCLSRAIVPSLCSTIRLQRVALDWGDEPFLPQSADDLLAARQTIDGESVLRLLDAEARHGRMEPLEAFLRKRRIPFDLQTEAGFDGGETLTVYRPEIGECSLPLHDGELVTAALPVWEFAETLTAFRRQLYRGPRRQLRQQCDEVMQRFQRIIPVRPSPLPAFEIGKSLGLRRAA</sequence>
<keyword evidence="2" id="KW-1185">Reference proteome</keyword>
<gene>
    <name evidence="1" type="ordered locus">Psta_3413</name>
</gene>
<dbReference type="EMBL" id="CP001848">
    <property type="protein sequence ID" value="ADB18077.1"/>
    <property type="molecule type" value="Genomic_DNA"/>
</dbReference>
<reference evidence="1 2" key="1">
    <citation type="journal article" date="2009" name="Stand. Genomic Sci.">
        <title>Complete genome sequence of Pirellula staleyi type strain (ATCC 27377).</title>
        <authorList>
            <person name="Clum A."/>
            <person name="Tindall B.J."/>
            <person name="Sikorski J."/>
            <person name="Ivanova N."/>
            <person name="Mavrommatis K."/>
            <person name="Lucas S."/>
            <person name="Glavina del Rio T."/>
            <person name="Nolan M."/>
            <person name="Chen F."/>
            <person name="Tice H."/>
            <person name="Pitluck S."/>
            <person name="Cheng J.F."/>
            <person name="Chertkov O."/>
            <person name="Brettin T."/>
            <person name="Han C."/>
            <person name="Detter J.C."/>
            <person name="Kuske C."/>
            <person name="Bruce D."/>
            <person name="Goodwin L."/>
            <person name="Ovchinikova G."/>
            <person name="Pati A."/>
            <person name="Mikhailova N."/>
            <person name="Chen A."/>
            <person name="Palaniappan K."/>
            <person name="Land M."/>
            <person name="Hauser L."/>
            <person name="Chang Y.J."/>
            <person name="Jeffries C.D."/>
            <person name="Chain P."/>
            <person name="Rohde M."/>
            <person name="Goker M."/>
            <person name="Bristow J."/>
            <person name="Eisen J.A."/>
            <person name="Markowitz V."/>
            <person name="Hugenholtz P."/>
            <person name="Kyrpides N.C."/>
            <person name="Klenk H.P."/>
            <person name="Lapidus A."/>
        </authorList>
    </citation>
    <scope>NUCLEOTIDE SEQUENCE [LARGE SCALE GENOMIC DNA]</scope>
    <source>
        <strain evidence="2">ATCC 27377 / DSM 6068 / ICPB 4128</strain>
    </source>
</reference>
<dbReference type="Proteomes" id="UP000001887">
    <property type="component" value="Chromosome"/>
</dbReference>
<accession>D2QY00</accession>
<dbReference type="KEGG" id="psl:Psta_3413"/>
<evidence type="ECO:0000313" key="1">
    <source>
        <dbReference type="EMBL" id="ADB18077.1"/>
    </source>
</evidence>
<evidence type="ECO:0000313" key="2">
    <source>
        <dbReference type="Proteomes" id="UP000001887"/>
    </source>
</evidence>
<dbReference type="HOGENOM" id="CLU_1446415_0_0_0"/>
<organism evidence="1 2">
    <name type="scientific">Pirellula staleyi (strain ATCC 27377 / DSM 6068 / ICPB 4128)</name>
    <name type="common">Pirella staleyi</name>
    <dbReference type="NCBI Taxonomy" id="530564"/>
    <lineage>
        <taxon>Bacteria</taxon>
        <taxon>Pseudomonadati</taxon>
        <taxon>Planctomycetota</taxon>
        <taxon>Planctomycetia</taxon>
        <taxon>Pirellulales</taxon>
        <taxon>Pirellulaceae</taxon>
        <taxon>Pirellula</taxon>
    </lineage>
</organism>
<proteinExistence type="predicted"/>
<dbReference type="AlphaFoldDB" id="D2QY00"/>